<feature type="signal peptide" evidence="4">
    <location>
        <begin position="1"/>
        <end position="24"/>
    </location>
</feature>
<dbReference type="Pfam" id="PF10262">
    <property type="entry name" value="Rdx"/>
    <property type="match status" value="1"/>
</dbReference>
<keyword evidence="3" id="KW-0472">Membrane</keyword>
<dbReference type="AlphaFoldDB" id="A0A8T1U6U5"/>
<evidence type="ECO:0000256" key="1">
    <source>
        <dbReference type="ARBA" id="ARBA00022729"/>
    </source>
</evidence>
<proteinExistence type="predicted"/>
<dbReference type="Proteomes" id="UP000688947">
    <property type="component" value="Unassembled WGS sequence"/>
</dbReference>
<protein>
    <recommendedName>
        <fullName evidence="7">Selenoprotein T</fullName>
    </recommendedName>
</protein>
<evidence type="ECO:0000256" key="3">
    <source>
        <dbReference type="SAM" id="Phobius"/>
    </source>
</evidence>
<dbReference type="InterPro" id="IPR019389">
    <property type="entry name" value="Selenoprotein_T"/>
</dbReference>
<gene>
    <name evidence="5" type="ORF">JG687_00010590</name>
</gene>
<evidence type="ECO:0000256" key="4">
    <source>
        <dbReference type="SAM" id="SignalP"/>
    </source>
</evidence>
<evidence type="ECO:0000256" key="2">
    <source>
        <dbReference type="ARBA" id="ARBA00023284"/>
    </source>
</evidence>
<name>A0A8T1U6U5_9STRA</name>
<dbReference type="PANTHER" id="PTHR13544:SF0">
    <property type="entry name" value="THIOREDOXIN REDUCTASE-LIKE SELENOPROTEIN T"/>
    <property type="match status" value="1"/>
</dbReference>
<dbReference type="GO" id="GO:0005789">
    <property type="term" value="C:endoplasmic reticulum membrane"/>
    <property type="evidence" value="ECO:0007669"/>
    <property type="project" value="TreeGrafter"/>
</dbReference>
<accession>A0A8T1U6U5</accession>
<dbReference type="PANTHER" id="PTHR13544">
    <property type="entry name" value="SELENOPROTEIN T"/>
    <property type="match status" value="1"/>
</dbReference>
<organism evidence="5 6">
    <name type="scientific">Phytophthora cactorum</name>
    <dbReference type="NCBI Taxonomy" id="29920"/>
    <lineage>
        <taxon>Eukaryota</taxon>
        <taxon>Sar</taxon>
        <taxon>Stramenopiles</taxon>
        <taxon>Oomycota</taxon>
        <taxon>Peronosporomycetes</taxon>
        <taxon>Peronosporales</taxon>
        <taxon>Peronosporaceae</taxon>
        <taxon>Phytophthora</taxon>
    </lineage>
</organism>
<evidence type="ECO:0000313" key="5">
    <source>
        <dbReference type="EMBL" id="KAG6956457.1"/>
    </source>
</evidence>
<feature type="chain" id="PRO_5035910823" description="Selenoprotein T" evidence="4">
    <location>
        <begin position="25"/>
        <end position="208"/>
    </location>
</feature>
<sequence length="208" mass="22717">MTSGVLRILLVVALSLAVLGPLTASHGAPAESVFDAAAKAEEVANAKERNLQRSIADDQVRILYCTACGYQQNFNQIKTYLGDTFPHLVDRVYGANYEVDPYKMVMVAQFLGYAQATAMILLLFGEYLLPALGVDVTMLRWARDNRIAAFFIVVLMGTAASSLTASGAFEIYFNDELIFSRLETGRWPTLLEVSNSIGEYGLLDSVAA</sequence>
<dbReference type="GO" id="GO:0004791">
    <property type="term" value="F:thioredoxin-disulfide reductase (NADPH) activity"/>
    <property type="evidence" value="ECO:0007669"/>
    <property type="project" value="TreeGrafter"/>
</dbReference>
<evidence type="ECO:0000313" key="6">
    <source>
        <dbReference type="Proteomes" id="UP000688947"/>
    </source>
</evidence>
<dbReference type="InterPro" id="IPR011893">
    <property type="entry name" value="Selenoprotein_Rdx-typ"/>
</dbReference>
<keyword evidence="3" id="KW-1133">Transmembrane helix</keyword>
<reference evidence="5" key="1">
    <citation type="submission" date="2021-01" db="EMBL/GenBank/DDBJ databases">
        <title>Phytophthora aleatoria, a newly-described species from Pinus radiata is distinct from Phytophthora cactorum isolates based on comparative genomics.</title>
        <authorList>
            <person name="Mcdougal R."/>
            <person name="Panda P."/>
            <person name="Williams N."/>
            <person name="Studholme D.J."/>
        </authorList>
    </citation>
    <scope>NUCLEOTIDE SEQUENCE</scope>
    <source>
        <strain evidence="5">NZFS 3830</strain>
    </source>
</reference>
<comment type="caution">
    <text evidence="5">The sequence shown here is derived from an EMBL/GenBank/DDBJ whole genome shotgun (WGS) entry which is preliminary data.</text>
</comment>
<feature type="transmembrane region" description="Helical" evidence="3">
    <location>
        <begin position="110"/>
        <end position="129"/>
    </location>
</feature>
<keyword evidence="1 4" id="KW-0732">Signal</keyword>
<dbReference type="NCBIfam" id="TIGR02174">
    <property type="entry name" value="CXXU_selWTH"/>
    <property type="match status" value="1"/>
</dbReference>
<keyword evidence="2" id="KW-0676">Redox-active center</keyword>
<evidence type="ECO:0008006" key="7">
    <source>
        <dbReference type="Google" id="ProtNLM"/>
    </source>
</evidence>
<dbReference type="EMBL" id="JAENGZ010000606">
    <property type="protein sequence ID" value="KAG6956457.1"/>
    <property type="molecule type" value="Genomic_DNA"/>
</dbReference>
<keyword evidence="3" id="KW-0812">Transmembrane</keyword>
<dbReference type="VEuPathDB" id="FungiDB:PC110_g7332"/>
<dbReference type="GO" id="GO:0045454">
    <property type="term" value="P:cell redox homeostasis"/>
    <property type="evidence" value="ECO:0007669"/>
    <property type="project" value="TreeGrafter"/>
</dbReference>
<dbReference type="OrthoDB" id="60822at2759"/>
<feature type="transmembrane region" description="Helical" evidence="3">
    <location>
        <begin position="150"/>
        <end position="173"/>
    </location>
</feature>